<feature type="region of interest" description="Disordered" evidence="1">
    <location>
        <begin position="30"/>
        <end position="53"/>
    </location>
</feature>
<keyword evidence="4" id="KW-1185">Reference proteome</keyword>
<dbReference type="PROSITE" id="PS50076">
    <property type="entry name" value="DNAJ_2"/>
    <property type="match status" value="1"/>
</dbReference>
<dbReference type="OrthoDB" id="10250354at2759"/>
<dbReference type="AlphaFoldDB" id="A0A443PID8"/>
<name>A0A443PID8_9MAGN</name>
<feature type="region of interest" description="Disordered" evidence="1">
    <location>
        <begin position="92"/>
        <end position="113"/>
    </location>
</feature>
<dbReference type="STRING" id="337451.A0A443PID8"/>
<dbReference type="InterPro" id="IPR036869">
    <property type="entry name" value="J_dom_sf"/>
</dbReference>
<gene>
    <name evidence="3" type="ORF">CKAN_01963000</name>
</gene>
<evidence type="ECO:0000313" key="4">
    <source>
        <dbReference type="Proteomes" id="UP000283530"/>
    </source>
</evidence>
<dbReference type="Gene3D" id="1.10.287.110">
    <property type="entry name" value="DnaJ domain"/>
    <property type="match status" value="1"/>
</dbReference>
<dbReference type="Pfam" id="PF00226">
    <property type="entry name" value="DnaJ"/>
    <property type="match status" value="1"/>
</dbReference>
<dbReference type="SUPFAM" id="SSF46565">
    <property type="entry name" value="Chaperone J-domain"/>
    <property type="match status" value="1"/>
</dbReference>
<feature type="compositionally biased region" description="Basic residues" evidence="1">
    <location>
        <begin position="95"/>
        <end position="105"/>
    </location>
</feature>
<sequence length="262" mass="29846">MNTAMKTATMSPQVASMALRAAFFHSTPVSDRRRRTHWDSGGSLGGSSKRANCHAKRVRRREAKQTLFRNVSAYADHLFEFWKAGDEEKDQSSSRRFKRQHRANGTKKDSNSYWESQWSQRNGGFQFCCSDDEEVENIFRSFFGGERYFYGSFNHAKKFYWTSSSGYSYYRSSWNWKSGTDDEDGSPSDCDSSELALASERQALGLNGSGPLKLEEVKSAYRACALRWHPDRHQGPAKAEAEENFKNCSAAYESLCEKLAMA</sequence>
<proteinExistence type="predicted"/>
<dbReference type="CDD" id="cd06257">
    <property type="entry name" value="DnaJ"/>
    <property type="match status" value="1"/>
</dbReference>
<accession>A0A443PID8</accession>
<comment type="caution">
    <text evidence="3">The sequence shown here is derived from an EMBL/GenBank/DDBJ whole genome shotgun (WGS) entry which is preliminary data.</text>
</comment>
<organism evidence="3 4">
    <name type="scientific">Cinnamomum micranthum f. kanehirae</name>
    <dbReference type="NCBI Taxonomy" id="337451"/>
    <lineage>
        <taxon>Eukaryota</taxon>
        <taxon>Viridiplantae</taxon>
        <taxon>Streptophyta</taxon>
        <taxon>Embryophyta</taxon>
        <taxon>Tracheophyta</taxon>
        <taxon>Spermatophyta</taxon>
        <taxon>Magnoliopsida</taxon>
        <taxon>Magnoliidae</taxon>
        <taxon>Laurales</taxon>
        <taxon>Lauraceae</taxon>
        <taxon>Cinnamomum</taxon>
    </lineage>
</organism>
<dbReference type="PRINTS" id="PR00625">
    <property type="entry name" value="JDOMAIN"/>
</dbReference>
<protein>
    <submittedName>
        <fullName evidence="3">DnaJ subfamily C member 7</fullName>
    </submittedName>
</protein>
<dbReference type="SMART" id="SM00271">
    <property type="entry name" value="DnaJ"/>
    <property type="match status" value="1"/>
</dbReference>
<dbReference type="Proteomes" id="UP000283530">
    <property type="component" value="Unassembled WGS sequence"/>
</dbReference>
<dbReference type="EMBL" id="QPKB01000008">
    <property type="protein sequence ID" value="RWR90533.1"/>
    <property type="molecule type" value="Genomic_DNA"/>
</dbReference>
<dbReference type="PANTHER" id="PTHR45376:SF1">
    <property type="entry name" value="CHAPERONE DNAJ-DOMAIN SUPERFAMILY PROTEIN-RELATED"/>
    <property type="match status" value="1"/>
</dbReference>
<evidence type="ECO:0000256" key="1">
    <source>
        <dbReference type="SAM" id="MobiDB-lite"/>
    </source>
</evidence>
<evidence type="ECO:0000313" key="3">
    <source>
        <dbReference type="EMBL" id="RWR90533.1"/>
    </source>
</evidence>
<dbReference type="InterPro" id="IPR001623">
    <property type="entry name" value="DnaJ_domain"/>
</dbReference>
<feature type="domain" description="J" evidence="2">
    <location>
        <begin position="199"/>
        <end position="260"/>
    </location>
</feature>
<dbReference type="PANTHER" id="PTHR45376">
    <property type="entry name" value="CHAPERONE DNAJ-DOMAIN SUPERFAMILY PROTEIN-RELATED"/>
    <property type="match status" value="1"/>
</dbReference>
<reference evidence="3 4" key="1">
    <citation type="journal article" date="2019" name="Nat. Plants">
        <title>Stout camphor tree genome fills gaps in understanding of flowering plant genome evolution.</title>
        <authorList>
            <person name="Chaw S.M."/>
            <person name="Liu Y.C."/>
            <person name="Wu Y.W."/>
            <person name="Wang H.Y."/>
            <person name="Lin C.I."/>
            <person name="Wu C.S."/>
            <person name="Ke H.M."/>
            <person name="Chang L.Y."/>
            <person name="Hsu C.Y."/>
            <person name="Yang H.T."/>
            <person name="Sudianto E."/>
            <person name="Hsu M.H."/>
            <person name="Wu K.P."/>
            <person name="Wang L.N."/>
            <person name="Leebens-Mack J.H."/>
            <person name="Tsai I.J."/>
        </authorList>
    </citation>
    <scope>NUCLEOTIDE SEQUENCE [LARGE SCALE GENOMIC DNA]</scope>
    <source>
        <strain evidence="4">cv. Chaw 1501</strain>
        <tissue evidence="3">Young leaves</tissue>
    </source>
</reference>
<evidence type="ECO:0000259" key="2">
    <source>
        <dbReference type="PROSITE" id="PS50076"/>
    </source>
</evidence>